<dbReference type="InterPro" id="IPR014879">
    <property type="entry name" value="Spo0A_C"/>
</dbReference>
<proteinExistence type="predicted"/>
<keyword evidence="2" id="KW-0396">Initiation factor</keyword>
<dbReference type="InterPro" id="IPR036388">
    <property type="entry name" value="WH-like_DNA-bd_sf"/>
</dbReference>
<keyword evidence="3" id="KW-1185">Reference proteome</keyword>
<evidence type="ECO:0000313" key="2">
    <source>
        <dbReference type="EMBL" id="MBC5695703.1"/>
    </source>
</evidence>
<dbReference type="Gene3D" id="1.10.10.10">
    <property type="entry name" value="Winged helix-like DNA-binding domain superfamily/Winged helix DNA-binding domain"/>
    <property type="match status" value="1"/>
</dbReference>
<sequence>MYKMKNRIERGTGLHAENLRTIAAREIEFRLTPYIFNLGIPPHVSGYNYLRDAVIELLLEPAAQVGVTKCVYPSVAAMYGTTVHAVERSVRHAITSAWNGGGLRRVKGDPQNTILRFHSRPTNKKCIMALAQMMQEQYGNQIPDWYGEAVCNETE</sequence>
<accession>A0ABR7GN26</accession>
<dbReference type="GO" id="GO:0003743">
    <property type="term" value="F:translation initiation factor activity"/>
    <property type="evidence" value="ECO:0007669"/>
    <property type="project" value="UniProtKB-KW"/>
</dbReference>
<feature type="domain" description="Sporulation initiation factor Spo0A C-terminal" evidence="1">
    <location>
        <begin position="35"/>
        <end position="132"/>
    </location>
</feature>
<dbReference type="Proteomes" id="UP000641741">
    <property type="component" value="Unassembled WGS sequence"/>
</dbReference>
<keyword evidence="2" id="KW-0648">Protein biosynthesis</keyword>
<dbReference type="EMBL" id="JACOPK010000005">
    <property type="protein sequence ID" value="MBC5695703.1"/>
    <property type="molecule type" value="Genomic_DNA"/>
</dbReference>
<name>A0ABR7GN26_9FIRM</name>
<evidence type="ECO:0000313" key="3">
    <source>
        <dbReference type="Proteomes" id="UP000641741"/>
    </source>
</evidence>
<comment type="caution">
    <text evidence="2">The sequence shown here is derived from an EMBL/GenBank/DDBJ whole genome shotgun (WGS) entry which is preliminary data.</text>
</comment>
<gene>
    <name evidence="2" type="ORF">H8S02_07060</name>
</gene>
<dbReference type="Pfam" id="PF08769">
    <property type="entry name" value="Spo0A_C"/>
    <property type="match status" value="1"/>
</dbReference>
<reference evidence="2 3" key="1">
    <citation type="submission" date="2020-08" db="EMBL/GenBank/DDBJ databases">
        <title>Genome public.</title>
        <authorList>
            <person name="Liu C."/>
            <person name="Sun Q."/>
        </authorList>
    </citation>
    <scope>NUCLEOTIDE SEQUENCE [LARGE SCALE GENOMIC DNA]</scope>
    <source>
        <strain evidence="2 3">M2</strain>
    </source>
</reference>
<dbReference type="InterPro" id="IPR016032">
    <property type="entry name" value="Sig_transdc_resp-reg_C-effctor"/>
</dbReference>
<dbReference type="SUPFAM" id="SSF46894">
    <property type="entry name" value="C-terminal effector domain of the bipartite response regulators"/>
    <property type="match status" value="1"/>
</dbReference>
<organism evidence="2 3">
    <name type="scientific">Agathobaculum hominis</name>
    <dbReference type="NCBI Taxonomy" id="2763014"/>
    <lineage>
        <taxon>Bacteria</taxon>
        <taxon>Bacillati</taxon>
        <taxon>Bacillota</taxon>
        <taxon>Clostridia</taxon>
        <taxon>Eubacteriales</taxon>
        <taxon>Butyricicoccaceae</taxon>
        <taxon>Agathobaculum</taxon>
    </lineage>
</organism>
<protein>
    <submittedName>
        <fullName evidence="2">Sporulation initiation factor Spo0A C-terminal domain-containing protein</fullName>
    </submittedName>
</protein>
<evidence type="ECO:0000259" key="1">
    <source>
        <dbReference type="Pfam" id="PF08769"/>
    </source>
</evidence>